<protein>
    <recommendedName>
        <fullName evidence="4">DUF481 domain-containing protein</fullName>
    </recommendedName>
</protein>
<feature type="compositionally biased region" description="Basic and acidic residues" evidence="1">
    <location>
        <begin position="15"/>
        <end position="28"/>
    </location>
</feature>
<dbReference type="STRING" id="319225.Plut_1182"/>
<dbReference type="KEGG" id="plt:Plut_1182"/>
<dbReference type="eggNOG" id="COG3137">
    <property type="taxonomic scope" value="Bacteria"/>
</dbReference>
<name>Q3B3N7_CHLL3</name>
<evidence type="ECO:0000313" key="3">
    <source>
        <dbReference type="Proteomes" id="UP000002709"/>
    </source>
</evidence>
<dbReference type="EMBL" id="CP000096">
    <property type="protein sequence ID" value="ABB24044.1"/>
    <property type="molecule type" value="Genomic_DNA"/>
</dbReference>
<dbReference type="AlphaFoldDB" id="Q3B3N7"/>
<proteinExistence type="predicted"/>
<evidence type="ECO:0000313" key="2">
    <source>
        <dbReference type="EMBL" id="ABB24044.1"/>
    </source>
</evidence>
<dbReference type="HOGENOM" id="CLU_057321_0_0_10"/>
<accession>Q3B3N7</accession>
<dbReference type="InterPro" id="IPR007433">
    <property type="entry name" value="DUF481"/>
</dbReference>
<gene>
    <name evidence="2" type="ordered locus">Plut_1182</name>
</gene>
<keyword evidence="3" id="KW-1185">Reference proteome</keyword>
<reference evidence="3" key="1">
    <citation type="submission" date="2005-08" db="EMBL/GenBank/DDBJ databases">
        <title>Complete sequence of Pelodictyon luteolum DSM 273.</title>
        <authorList>
            <consortium name="US DOE Joint Genome Institute"/>
            <person name="Copeland A."/>
            <person name="Lucas S."/>
            <person name="Lapidus A."/>
            <person name="Barry K."/>
            <person name="Detter J.C."/>
            <person name="Glavina T."/>
            <person name="Hammon N."/>
            <person name="Israni S."/>
            <person name="Pitluck S."/>
            <person name="Bryant D."/>
            <person name="Schmutz J."/>
            <person name="Larimer F."/>
            <person name="Land M."/>
            <person name="Kyrpides N."/>
            <person name="Ivanova N."/>
            <person name="Richardson P."/>
        </authorList>
    </citation>
    <scope>NUCLEOTIDE SEQUENCE [LARGE SCALE GENOMIC DNA]</scope>
    <source>
        <strain evidence="3">DSM 273 / BCRC 81028 / 2530</strain>
    </source>
</reference>
<sequence>MCHPSNNPDPGGYSPDDKNLSGCKKEGRLAPNTDTIPRIQNPANPLPPYSAMQLCSPARRSLAPALFLALLFVHSSPALGIDRVSLSNGDQLSGTVVKMENSALRLDTGYAGPISIAWNKVIGLTTEKPMRILLEDGRIMESTALVQADLLPVQQINPEAWVTGDGHLFKGEAALSLNLDRGNTRSDEADVDTAMEWRHLRHRVKLSGELEYDTTERATTNDKWYVLAKYDHIASPLRYYGAKVDFKTDRIAGLDLRFAAGPYLGLQFIHTPATRLSTELGADLVSERFTAIPGNNYMAGSWSLDCSHTLLTDTLELYHHQKGLVNVESLSGVILDTWTGLKIPIRGGFSTSAELKAEYSGDVGENIKPWDLSYRLKFGYNW</sequence>
<evidence type="ECO:0000256" key="1">
    <source>
        <dbReference type="SAM" id="MobiDB-lite"/>
    </source>
</evidence>
<evidence type="ECO:0008006" key="4">
    <source>
        <dbReference type="Google" id="ProtNLM"/>
    </source>
</evidence>
<dbReference type="Proteomes" id="UP000002709">
    <property type="component" value="Chromosome"/>
</dbReference>
<dbReference type="Pfam" id="PF04338">
    <property type="entry name" value="DUF481"/>
    <property type="match status" value="1"/>
</dbReference>
<feature type="region of interest" description="Disordered" evidence="1">
    <location>
        <begin position="1"/>
        <end position="42"/>
    </location>
</feature>
<organism evidence="2 3">
    <name type="scientific">Chlorobium luteolum (strain DSM 273 / BCRC 81028 / 2530)</name>
    <name type="common">Pelodictyon luteolum</name>
    <dbReference type="NCBI Taxonomy" id="319225"/>
    <lineage>
        <taxon>Bacteria</taxon>
        <taxon>Pseudomonadati</taxon>
        <taxon>Chlorobiota</taxon>
        <taxon>Chlorobiia</taxon>
        <taxon>Chlorobiales</taxon>
        <taxon>Chlorobiaceae</taxon>
        <taxon>Chlorobium/Pelodictyon group</taxon>
        <taxon>Pelodictyon</taxon>
    </lineage>
</organism>